<organism evidence="4 5">
    <name type="scientific">Fomitopsis schrenkii</name>
    <name type="common">Brown rot fungus</name>
    <dbReference type="NCBI Taxonomy" id="2126942"/>
    <lineage>
        <taxon>Eukaryota</taxon>
        <taxon>Fungi</taxon>
        <taxon>Dikarya</taxon>
        <taxon>Basidiomycota</taxon>
        <taxon>Agaricomycotina</taxon>
        <taxon>Agaricomycetes</taxon>
        <taxon>Polyporales</taxon>
        <taxon>Fomitopsis</taxon>
    </lineage>
</organism>
<feature type="domain" description="RlpA-like protein double-psi beta-barrel" evidence="3">
    <location>
        <begin position="102"/>
        <end position="141"/>
    </location>
</feature>
<dbReference type="eggNOG" id="ENOG502S6X4">
    <property type="taxonomic scope" value="Eukaryota"/>
</dbReference>
<name>S8DXZ8_FOMSC</name>
<evidence type="ECO:0000256" key="2">
    <source>
        <dbReference type="SAM" id="SignalP"/>
    </source>
</evidence>
<dbReference type="InterPro" id="IPR036908">
    <property type="entry name" value="RlpA-like_sf"/>
</dbReference>
<evidence type="ECO:0000313" key="4">
    <source>
        <dbReference type="EMBL" id="EPS97921.1"/>
    </source>
</evidence>
<dbReference type="HOGENOM" id="CLU_047639_6_2_1"/>
<dbReference type="SUPFAM" id="SSF50685">
    <property type="entry name" value="Barwin-like endoglucanases"/>
    <property type="match status" value="1"/>
</dbReference>
<feature type="chain" id="PRO_5004550191" description="RlpA-like protein double-psi beta-barrel domain-containing protein" evidence="2">
    <location>
        <begin position="19"/>
        <end position="150"/>
    </location>
</feature>
<dbReference type="Gene3D" id="2.40.40.10">
    <property type="entry name" value="RlpA-like domain"/>
    <property type="match status" value="1"/>
</dbReference>
<sequence length="150" mass="16006">MLLTNTVLVFDLAAYTSAVGILHEDNSKALETGRSVAETNDWPSGTQTGDVSFTDFGLDACGITNTDADYVVAISYEIFANYPGYNGDPESNPVCYQQLAISYGGKSVTVTVTDRCAACPYPDLAVTPAAFEQLADLSAGLLQDATWQWV</sequence>
<evidence type="ECO:0000256" key="1">
    <source>
        <dbReference type="ARBA" id="ARBA00022729"/>
    </source>
</evidence>
<evidence type="ECO:0000313" key="5">
    <source>
        <dbReference type="Proteomes" id="UP000015241"/>
    </source>
</evidence>
<gene>
    <name evidence="4" type="ORF">FOMPIDRAFT_89649</name>
</gene>
<dbReference type="PANTHER" id="PTHR31836:SF28">
    <property type="entry name" value="SRCR DOMAIN-CONTAINING PROTEIN-RELATED"/>
    <property type="match status" value="1"/>
</dbReference>
<dbReference type="AlphaFoldDB" id="S8DXZ8"/>
<dbReference type="Proteomes" id="UP000015241">
    <property type="component" value="Unassembled WGS sequence"/>
</dbReference>
<feature type="signal peptide" evidence="2">
    <location>
        <begin position="1"/>
        <end position="18"/>
    </location>
</feature>
<dbReference type="PANTHER" id="PTHR31836">
    <property type="match status" value="1"/>
</dbReference>
<dbReference type="InterPro" id="IPR051477">
    <property type="entry name" value="Expansin_CellWall"/>
</dbReference>
<dbReference type="InterPro" id="IPR009009">
    <property type="entry name" value="RlpA-like_DPBB"/>
</dbReference>
<dbReference type="InParanoid" id="S8DXZ8"/>
<keyword evidence="1 2" id="KW-0732">Signal</keyword>
<evidence type="ECO:0000259" key="3">
    <source>
        <dbReference type="Pfam" id="PF03330"/>
    </source>
</evidence>
<accession>S8DXZ8</accession>
<dbReference type="CDD" id="cd22191">
    <property type="entry name" value="DPBB_RlpA_EXP_N-like"/>
    <property type="match status" value="1"/>
</dbReference>
<reference evidence="4 5" key="1">
    <citation type="journal article" date="2012" name="Science">
        <title>The Paleozoic origin of enzymatic lignin decomposition reconstructed from 31 fungal genomes.</title>
        <authorList>
            <person name="Floudas D."/>
            <person name="Binder M."/>
            <person name="Riley R."/>
            <person name="Barry K."/>
            <person name="Blanchette R.A."/>
            <person name="Henrissat B."/>
            <person name="Martinez A.T."/>
            <person name="Otillar R."/>
            <person name="Spatafora J.W."/>
            <person name="Yadav J.S."/>
            <person name="Aerts A."/>
            <person name="Benoit I."/>
            <person name="Boyd A."/>
            <person name="Carlson A."/>
            <person name="Copeland A."/>
            <person name="Coutinho P.M."/>
            <person name="de Vries R.P."/>
            <person name="Ferreira P."/>
            <person name="Findley K."/>
            <person name="Foster B."/>
            <person name="Gaskell J."/>
            <person name="Glotzer D."/>
            <person name="Gorecki P."/>
            <person name="Heitman J."/>
            <person name="Hesse C."/>
            <person name="Hori C."/>
            <person name="Igarashi K."/>
            <person name="Jurgens J.A."/>
            <person name="Kallen N."/>
            <person name="Kersten P."/>
            <person name="Kohler A."/>
            <person name="Kuees U."/>
            <person name="Kumar T.K.A."/>
            <person name="Kuo A."/>
            <person name="LaButti K."/>
            <person name="Larrondo L.F."/>
            <person name="Lindquist E."/>
            <person name="Ling A."/>
            <person name="Lombard V."/>
            <person name="Lucas S."/>
            <person name="Lundell T."/>
            <person name="Martin R."/>
            <person name="McLaughlin D.J."/>
            <person name="Morgenstern I."/>
            <person name="Morin E."/>
            <person name="Murat C."/>
            <person name="Nagy L.G."/>
            <person name="Nolan M."/>
            <person name="Ohm R.A."/>
            <person name="Patyshakuliyeva A."/>
            <person name="Rokas A."/>
            <person name="Ruiz-Duenas F.J."/>
            <person name="Sabat G."/>
            <person name="Salamov A."/>
            <person name="Samejima M."/>
            <person name="Schmutz J."/>
            <person name="Slot J.C."/>
            <person name="St John F."/>
            <person name="Stenlid J."/>
            <person name="Sun H."/>
            <person name="Sun S."/>
            <person name="Syed K."/>
            <person name="Tsang A."/>
            <person name="Wiebenga A."/>
            <person name="Young D."/>
            <person name="Pisabarro A."/>
            <person name="Eastwood D.C."/>
            <person name="Martin F."/>
            <person name="Cullen D."/>
            <person name="Grigoriev I.V."/>
            <person name="Hibbett D.S."/>
        </authorList>
    </citation>
    <scope>NUCLEOTIDE SEQUENCE</scope>
    <source>
        <strain evidence="5">FP-58527</strain>
    </source>
</reference>
<dbReference type="Pfam" id="PF03330">
    <property type="entry name" value="DPBB_1"/>
    <property type="match status" value="1"/>
</dbReference>
<protein>
    <recommendedName>
        <fullName evidence="3">RlpA-like protein double-psi beta-barrel domain-containing protein</fullName>
    </recommendedName>
</protein>
<dbReference type="OrthoDB" id="406505at2759"/>
<proteinExistence type="predicted"/>
<keyword evidence="5" id="KW-1185">Reference proteome</keyword>
<dbReference type="EMBL" id="KE504171">
    <property type="protein sequence ID" value="EPS97921.1"/>
    <property type="molecule type" value="Genomic_DNA"/>
</dbReference>